<dbReference type="InterPro" id="IPR026320">
    <property type="entry name" value="PRR14"/>
</dbReference>
<dbReference type="Ensembl" id="ENSDCDT00010053619.1">
    <property type="protein sequence ID" value="ENSDCDP00010043555.1"/>
    <property type="gene ID" value="ENSDCDG00010027149.1"/>
</dbReference>
<feature type="compositionally biased region" description="Basic and acidic residues" evidence="2">
    <location>
        <begin position="726"/>
        <end position="739"/>
    </location>
</feature>
<evidence type="ECO:0000313" key="5">
    <source>
        <dbReference type="Proteomes" id="UP000694580"/>
    </source>
</evidence>
<feature type="compositionally biased region" description="Basic and acidic residues" evidence="2">
    <location>
        <begin position="1002"/>
        <end position="1012"/>
    </location>
</feature>
<feature type="region of interest" description="Disordered" evidence="2">
    <location>
        <begin position="108"/>
        <end position="155"/>
    </location>
</feature>
<feature type="region of interest" description="Disordered" evidence="2">
    <location>
        <begin position="27"/>
        <end position="86"/>
    </location>
</feature>
<feature type="region of interest" description="Disordered" evidence="2">
    <location>
        <begin position="687"/>
        <end position="780"/>
    </location>
</feature>
<dbReference type="AlphaFoldDB" id="A0AAY4DD70"/>
<feature type="compositionally biased region" description="Pro residues" evidence="2">
    <location>
        <begin position="813"/>
        <end position="829"/>
    </location>
</feature>
<dbReference type="Proteomes" id="UP000694580">
    <property type="component" value="Chromosome 7"/>
</dbReference>
<evidence type="ECO:0000313" key="4">
    <source>
        <dbReference type="Ensembl" id="ENSDCDP00010043555.1"/>
    </source>
</evidence>
<reference evidence="4" key="2">
    <citation type="submission" date="2025-08" db="UniProtKB">
        <authorList>
            <consortium name="Ensembl"/>
        </authorList>
    </citation>
    <scope>IDENTIFICATION</scope>
</reference>
<dbReference type="GeneID" id="114794699"/>
<dbReference type="InterPro" id="IPR028149">
    <property type="entry name" value="Tantalus-like"/>
</dbReference>
<evidence type="ECO:0000256" key="1">
    <source>
        <dbReference type="ARBA" id="ARBA00022553"/>
    </source>
</evidence>
<keyword evidence="5" id="KW-1185">Reference proteome</keyword>
<organism evidence="4 5">
    <name type="scientific">Denticeps clupeoides</name>
    <name type="common">denticle herring</name>
    <dbReference type="NCBI Taxonomy" id="299321"/>
    <lineage>
        <taxon>Eukaryota</taxon>
        <taxon>Metazoa</taxon>
        <taxon>Chordata</taxon>
        <taxon>Craniata</taxon>
        <taxon>Vertebrata</taxon>
        <taxon>Euteleostomi</taxon>
        <taxon>Actinopterygii</taxon>
        <taxon>Neopterygii</taxon>
        <taxon>Teleostei</taxon>
        <taxon>Clupei</taxon>
        <taxon>Clupeiformes</taxon>
        <taxon>Denticipitoidei</taxon>
        <taxon>Denticipitidae</taxon>
        <taxon>Denticeps</taxon>
    </lineage>
</organism>
<dbReference type="PANTHER" id="PTHR14522:SF2">
    <property type="entry name" value="PROLINE-RICH PROTEIN 14"/>
    <property type="match status" value="1"/>
</dbReference>
<feature type="region of interest" description="Disordered" evidence="2">
    <location>
        <begin position="810"/>
        <end position="836"/>
    </location>
</feature>
<name>A0AAY4DD70_9TELE</name>
<gene>
    <name evidence="4" type="primary">prr14</name>
</gene>
<keyword evidence="1" id="KW-0597">Phosphoprotein</keyword>
<feature type="compositionally biased region" description="Polar residues" evidence="2">
    <location>
        <begin position="29"/>
        <end position="38"/>
    </location>
</feature>
<feature type="region of interest" description="Disordered" evidence="2">
    <location>
        <begin position="316"/>
        <end position="335"/>
    </location>
</feature>
<feature type="region of interest" description="Disordered" evidence="2">
    <location>
        <begin position="393"/>
        <end position="427"/>
    </location>
</feature>
<feature type="compositionally biased region" description="Polar residues" evidence="2">
    <location>
        <begin position="954"/>
        <end position="964"/>
    </location>
</feature>
<reference evidence="4 5" key="1">
    <citation type="submission" date="2020-06" db="EMBL/GenBank/DDBJ databases">
        <authorList>
            <consortium name="Wellcome Sanger Institute Data Sharing"/>
        </authorList>
    </citation>
    <scope>NUCLEOTIDE SEQUENCE [LARGE SCALE GENOMIC DNA]</scope>
</reference>
<dbReference type="PANTHER" id="PTHR14522">
    <property type="entry name" value="EMO2-RELATED"/>
    <property type="match status" value="1"/>
</dbReference>
<evidence type="ECO:0000259" key="3">
    <source>
        <dbReference type="Pfam" id="PF15386"/>
    </source>
</evidence>
<feature type="compositionally biased region" description="Basic residues" evidence="2">
    <location>
        <begin position="740"/>
        <end position="751"/>
    </location>
</feature>
<reference evidence="4" key="3">
    <citation type="submission" date="2025-09" db="UniProtKB">
        <authorList>
            <consortium name="Ensembl"/>
        </authorList>
    </citation>
    <scope>IDENTIFICATION</scope>
</reference>
<evidence type="ECO:0000256" key="2">
    <source>
        <dbReference type="SAM" id="MobiDB-lite"/>
    </source>
</evidence>
<feature type="compositionally biased region" description="Low complexity" evidence="2">
    <location>
        <begin position="921"/>
        <end position="937"/>
    </location>
</feature>
<dbReference type="Pfam" id="PF15386">
    <property type="entry name" value="Tantalus"/>
    <property type="match status" value="1"/>
</dbReference>
<protein>
    <recommendedName>
        <fullName evidence="3">Tantalus-like domain-containing protein</fullName>
    </recommendedName>
</protein>
<feature type="compositionally biased region" description="Basic and acidic residues" evidence="2">
    <location>
        <begin position="397"/>
        <end position="406"/>
    </location>
</feature>
<feature type="region of interest" description="Disordered" evidence="2">
    <location>
        <begin position="477"/>
        <end position="502"/>
    </location>
</feature>
<feature type="domain" description="Tantalus-like" evidence="3">
    <location>
        <begin position="1041"/>
        <end position="1096"/>
    </location>
</feature>
<feature type="compositionally biased region" description="Basic and acidic residues" evidence="2">
    <location>
        <begin position="477"/>
        <end position="491"/>
    </location>
</feature>
<dbReference type="RefSeq" id="XP_028843256.1">
    <property type="nucleotide sequence ID" value="XM_028987423.1"/>
</dbReference>
<sequence length="1177" mass="129196">MQIGGHTGNMLTITPELVPQIVRPMEGDAQSSLPSLCTPSHGDSDPQIPSHSYPSFSCDHGEQRGANTKSGRQRASRVQSRNGTKLIPAQVISNIQTQKDYSMTVSRSCDKTTLSRHKDLQIQKRKKAKATTMRRMDETTTGKQSEMENCPESPPPVKRWVIGPLLHSFKSKMASFTEIVMSPVRLFKPSDTPAIAVGLTDREAEGQVDVVSGFPKEEGHCIVDKRSHITKMLEFDYRANDLRTKQNPNDILPLKAASSPKKKDVCEVAKSSSVRDHALPSVFEHEGVNCMSHGYKRDGGHTISSSPSSSVFYTPPDSFSLTEGALEQPKDHEGRKQLDNQGLSVFPEFCLQKPPGDVEMCDGELNNKSQRSLSSSVDEEMLDCASAGLFNLVDGSPTEKRQLETRKRQRTRAQTEKESNGKAKRTKPVALQRTNGGKIQANNHKCGRVDKLVEQLEMLEKSSSQPTATQQAVELMERPDRERHQKPEAMETVRLSDQSENLSTSEIGLKDQGMEGMCPVVKEKYSGSSDFSTLPEYRVDSSSSSVRSICNAGRDKRTTRSRKLKSANSNMFVGSSPASECCATGKRLLIKLTSEGRKRKNNPYSTKGPSQNGTFSNAVGHLSECSQSDAACRPGWKAKRSVDVGRTCVADAVLDAEVRVGKIGTVGERTLDKECAEFNHTTPIRREFGHSSQSKEPGLLQEPEGETCTQLPSEMGLKRVRATSGKVDDSGDGHNEARRFPRKDKRTRKAYSAKVRGPKEDKELLDQTEGTSSAMLSGSSSNRLLRSFSCPEIPSLHHPERPWSCPTFRPHYKTPPVPQQHPHSPPHPPRSQKRVRRHTVCSMEIEREIAPLCLRKEVYPTGSAGIYGSPSPRVCSSSSSSPGSFTALVSCFLSSPLAFLSRKLDQDRSGESSSPPPIPGFPLSSSTPPSPFLSHFSAQHLPTGFTSAAPPRPEQSSATLSSLGSDHAQILSEGEDKQKSSEDEVVDEGGRSEFSLQSTEMPEEKAHSDSEAKSYNTRQGQRGKVSAIRIRKALPRPLNNLTPMGLPKAVRVKKKVFSVEEIYTNKNFSKPPESRLQTIFEDPVSRRDGSMSLTGLKRMKRFVEFPEVGVARKPRKPLAGTSGGIQKKTGGGAAVGRPRRGTWCPSKDDPTLQDLDSLLCAKLSLLDSWLAADQAVS</sequence>
<accession>A0AAY4DD70</accession>
<proteinExistence type="predicted"/>
<feature type="region of interest" description="Disordered" evidence="2">
    <location>
        <begin position="1114"/>
        <end position="1149"/>
    </location>
</feature>
<feature type="region of interest" description="Disordered" evidence="2">
    <location>
        <begin position="904"/>
        <end position="1027"/>
    </location>
</feature>
<dbReference type="GeneTree" id="ENSGT00520000055626"/>